<feature type="domain" description="HTH hxlR-type" evidence="5">
    <location>
        <begin position="39"/>
        <end position="138"/>
    </location>
</feature>
<dbReference type="eggNOG" id="COG1733">
    <property type="taxonomic scope" value="Bacteria"/>
</dbReference>
<evidence type="ECO:0000313" key="7">
    <source>
        <dbReference type="Proteomes" id="UP000029050"/>
    </source>
</evidence>
<protein>
    <submittedName>
        <fullName evidence="6">Transcriptional regulator, HxlR family</fullName>
    </submittedName>
</protein>
<feature type="region of interest" description="Disordered" evidence="4">
    <location>
        <begin position="1"/>
        <end position="32"/>
    </location>
</feature>
<dbReference type="PANTHER" id="PTHR33204:SF18">
    <property type="entry name" value="TRANSCRIPTIONAL REGULATORY PROTEIN"/>
    <property type="match status" value="1"/>
</dbReference>
<dbReference type="Gene3D" id="1.10.10.10">
    <property type="entry name" value="Winged helix-like DNA-binding domain superfamily/Winged helix DNA-binding domain"/>
    <property type="match status" value="1"/>
</dbReference>
<keyword evidence="7" id="KW-1185">Reference proteome</keyword>
<sequence length="140" mass="14941">MTGLRGSATAETASLGAVRNQAPKEDASVGNAHTPVEACPSFVRAMAIIGRRWSGLIIQAMAKGCTSFTEISTFAEKLSDASLSRRLKELEDDGLIIRSVLDERPVKVRYSLTEAGVALAPVLDMLTSWGEQYATAPEEG</sequence>
<evidence type="ECO:0000259" key="5">
    <source>
        <dbReference type="PROSITE" id="PS51118"/>
    </source>
</evidence>
<dbReference type="Pfam" id="PF01638">
    <property type="entry name" value="HxlR"/>
    <property type="match status" value="1"/>
</dbReference>
<name>A0A087CHZ1_9BIFI</name>
<reference evidence="6 7" key="1">
    <citation type="submission" date="2014-03" db="EMBL/GenBank/DDBJ databases">
        <title>Genomics of Bifidobacteria.</title>
        <authorList>
            <person name="Ventura M."/>
            <person name="Milani C."/>
            <person name="Lugli G.A."/>
        </authorList>
    </citation>
    <scope>NUCLEOTIDE SEQUENCE [LARGE SCALE GENOMIC DNA]</scope>
    <source>
        <strain evidence="6 7">LMG 21775</strain>
    </source>
</reference>
<dbReference type="InterPro" id="IPR036388">
    <property type="entry name" value="WH-like_DNA-bd_sf"/>
</dbReference>
<evidence type="ECO:0000256" key="1">
    <source>
        <dbReference type="ARBA" id="ARBA00023015"/>
    </source>
</evidence>
<keyword evidence="2" id="KW-0238">DNA-binding</keyword>
<dbReference type="AlphaFoldDB" id="A0A087CHZ1"/>
<dbReference type="OrthoDB" id="9800966at2"/>
<organism evidence="6 7">
    <name type="scientific">Bifidobacterium psychraerophilum</name>
    <dbReference type="NCBI Taxonomy" id="218140"/>
    <lineage>
        <taxon>Bacteria</taxon>
        <taxon>Bacillati</taxon>
        <taxon>Actinomycetota</taxon>
        <taxon>Actinomycetes</taxon>
        <taxon>Bifidobacteriales</taxon>
        <taxon>Bifidobacteriaceae</taxon>
        <taxon>Bifidobacterium</taxon>
    </lineage>
</organism>
<accession>A0A087CHZ1</accession>
<dbReference type="RefSeq" id="WP_051921612.1">
    <property type="nucleotide sequence ID" value="NZ_JBDNRS010000008.1"/>
</dbReference>
<dbReference type="InterPro" id="IPR002577">
    <property type="entry name" value="HTH_HxlR"/>
</dbReference>
<dbReference type="PROSITE" id="PS51118">
    <property type="entry name" value="HTH_HXLR"/>
    <property type="match status" value="1"/>
</dbReference>
<dbReference type="InterPro" id="IPR011991">
    <property type="entry name" value="ArsR-like_HTH"/>
</dbReference>
<evidence type="ECO:0000256" key="4">
    <source>
        <dbReference type="SAM" id="MobiDB-lite"/>
    </source>
</evidence>
<dbReference type="STRING" id="218140.BPSY_0681"/>
<dbReference type="Proteomes" id="UP000029050">
    <property type="component" value="Unassembled WGS sequence"/>
</dbReference>
<keyword evidence="3" id="KW-0804">Transcription</keyword>
<evidence type="ECO:0000313" key="6">
    <source>
        <dbReference type="EMBL" id="KFI82891.1"/>
    </source>
</evidence>
<comment type="caution">
    <text evidence="6">The sequence shown here is derived from an EMBL/GenBank/DDBJ whole genome shotgun (WGS) entry which is preliminary data.</text>
</comment>
<proteinExistence type="predicted"/>
<dbReference type="GO" id="GO:0003677">
    <property type="term" value="F:DNA binding"/>
    <property type="evidence" value="ECO:0007669"/>
    <property type="project" value="UniProtKB-KW"/>
</dbReference>
<dbReference type="EMBL" id="JGZI01000008">
    <property type="protein sequence ID" value="KFI82891.1"/>
    <property type="molecule type" value="Genomic_DNA"/>
</dbReference>
<keyword evidence="1" id="KW-0805">Transcription regulation</keyword>
<dbReference type="GeneID" id="98299892"/>
<gene>
    <name evidence="6" type="ORF">BPSY_0681</name>
</gene>
<dbReference type="SUPFAM" id="SSF46785">
    <property type="entry name" value="Winged helix' DNA-binding domain"/>
    <property type="match status" value="1"/>
</dbReference>
<dbReference type="CDD" id="cd00090">
    <property type="entry name" value="HTH_ARSR"/>
    <property type="match status" value="1"/>
</dbReference>
<dbReference type="InterPro" id="IPR036390">
    <property type="entry name" value="WH_DNA-bd_sf"/>
</dbReference>
<dbReference type="PANTHER" id="PTHR33204">
    <property type="entry name" value="TRANSCRIPTIONAL REGULATOR, MARR FAMILY"/>
    <property type="match status" value="1"/>
</dbReference>
<evidence type="ECO:0000256" key="3">
    <source>
        <dbReference type="ARBA" id="ARBA00023163"/>
    </source>
</evidence>
<evidence type="ECO:0000256" key="2">
    <source>
        <dbReference type="ARBA" id="ARBA00023125"/>
    </source>
</evidence>